<keyword evidence="1" id="KW-0175">Coiled coil</keyword>
<organism evidence="2 10">
    <name type="scientific">Rotaria magnacalcarata</name>
    <dbReference type="NCBI Taxonomy" id="392030"/>
    <lineage>
        <taxon>Eukaryota</taxon>
        <taxon>Metazoa</taxon>
        <taxon>Spiralia</taxon>
        <taxon>Gnathifera</taxon>
        <taxon>Rotifera</taxon>
        <taxon>Eurotatoria</taxon>
        <taxon>Bdelloidea</taxon>
        <taxon>Philodinida</taxon>
        <taxon>Philodinidae</taxon>
        <taxon>Rotaria</taxon>
    </lineage>
</organism>
<evidence type="ECO:0000313" key="7">
    <source>
        <dbReference type="EMBL" id="CAF3819567.1"/>
    </source>
</evidence>
<proteinExistence type="predicted"/>
<dbReference type="Proteomes" id="UP000663834">
    <property type="component" value="Unassembled WGS sequence"/>
</dbReference>
<dbReference type="Proteomes" id="UP000663842">
    <property type="component" value="Unassembled WGS sequence"/>
</dbReference>
<accession>A0A815NPE3</accession>
<dbReference type="Proteomes" id="UP000663887">
    <property type="component" value="Unassembled WGS sequence"/>
</dbReference>
<dbReference type="EMBL" id="CAJOBI010004094">
    <property type="protein sequence ID" value="CAF3990766.1"/>
    <property type="molecule type" value="Genomic_DNA"/>
</dbReference>
<dbReference type="EMBL" id="CAJNRE010012704">
    <property type="protein sequence ID" value="CAF2112762.1"/>
    <property type="molecule type" value="Genomic_DNA"/>
</dbReference>
<evidence type="ECO:0000313" key="9">
    <source>
        <dbReference type="EMBL" id="CAF3990766.1"/>
    </source>
</evidence>
<dbReference type="AlphaFoldDB" id="A0A815NPE3"/>
<protein>
    <submittedName>
        <fullName evidence="2">Uncharacterized protein</fullName>
    </submittedName>
</protein>
<feature type="coiled-coil region" evidence="1">
    <location>
        <begin position="49"/>
        <end position="76"/>
    </location>
</feature>
<comment type="caution">
    <text evidence="2">The sequence shown here is derived from an EMBL/GenBank/DDBJ whole genome shotgun (WGS) entry which is preliminary data.</text>
</comment>
<evidence type="ECO:0000313" key="3">
    <source>
        <dbReference type="EMBL" id="CAF2059424.1"/>
    </source>
</evidence>
<evidence type="ECO:0000256" key="1">
    <source>
        <dbReference type="SAM" id="Coils"/>
    </source>
</evidence>
<evidence type="ECO:0000313" key="10">
    <source>
        <dbReference type="Proteomes" id="UP000663834"/>
    </source>
</evidence>
<name>A0A815NPE3_9BILA</name>
<reference evidence="2" key="1">
    <citation type="submission" date="2021-02" db="EMBL/GenBank/DDBJ databases">
        <authorList>
            <person name="Nowell W R."/>
        </authorList>
    </citation>
    <scope>NUCLEOTIDE SEQUENCE</scope>
</reference>
<evidence type="ECO:0000313" key="6">
    <source>
        <dbReference type="EMBL" id="CAF3765028.1"/>
    </source>
</evidence>
<evidence type="ECO:0000313" key="2">
    <source>
        <dbReference type="EMBL" id="CAF1436514.1"/>
    </source>
</evidence>
<evidence type="ECO:0000313" key="4">
    <source>
        <dbReference type="EMBL" id="CAF2112762.1"/>
    </source>
</evidence>
<keyword evidence="11" id="KW-1185">Reference proteome</keyword>
<dbReference type="EMBL" id="CAJOBG010002052">
    <property type="protein sequence ID" value="CAF3979417.1"/>
    <property type="molecule type" value="Genomic_DNA"/>
</dbReference>
<sequence>MSSGQLLYERARSLLTLIDGLQIESDLVSSRRTVDDWRTEMFSLINNIHLTTTNRLDSLTSRLNQLKQRRSAMLRQDILPNLGKMVIERRKTLSEQELNDVKKKITKIDCDLQVFGRILTKVSSDEKKLIEQVEILKSIQRENSQLRIFDNISTPKRRFTLDSCHSPFLAVAEDNSMVIEDDNHLVLFDDQRRINEIPWQGHKEDSFSGSIRDIIYSNYLEQFCILSALNFFTLDPHMSTLEKSEQLKPTTGSHFQSVACLPNLSDVFFALTTSGTRTNIERWSLVSGSLIRRWYHDIFESDDRFISCIRANETCLAICIKQMKTEKDHPHDNCQWRVDLFDFSLVRMYRGVNLKSGGLGTYITAYDDRSWLAVNGNDIWLLDEQAGIIEEKALDERERLHNVIVKDEDINGQRQLIVKMGKPAELRFV</sequence>
<evidence type="ECO:0000313" key="5">
    <source>
        <dbReference type="EMBL" id="CAF2161926.1"/>
    </source>
</evidence>
<gene>
    <name evidence="7" type="ORF">GIL414_LOCUS2140</name>
    <name evidence="2" type="ORF">KQP761_LOCUS11297</name>
    <name evidence="4" type="ORF">MBJ925_LOCUS24474</name>
    <name evidence="8" type="ORF">OVN521_LOCUS13840</name>
    <name evidence="9" type="ORF">SMN809_LOCUS11386</name>
    <name evidence="6" type="ORF">UXM345_LOCUS2790</name>
    <name evidence="5" type="ORF">WKI299_LOCUS32257</name>
    <name evidence="3" type="ORF">XDN619_LOCUS10314</name>
</gene>
<evidence type="ECO:0000313" key="8">
    <source>
        <dbReference type="EMBL" id="CAF3979417.1"/>
    </source>
</evidence>
<dbReference type="EMBL" id="CAJOBJ010000390">
    <property type="protein sequence ID" value="CAF3819567.1"/>
    <property type="molecule type" value="Genomic_DNA"/>
</dbReference>
<dbReference type="Proteomes" id="UP000681720">
    <property type="component" value="Unassembled WGS sequence"/>
</dbReference>
<dbReference type="Proteomes" id="UP000663866">
    <property type="component" value="Unassembled WGS sequence"/>
</dbReference>
<dbReference type="EMBL" id="CAJNOW010005014">
    <property type="protein sequence ID" value="CAF1436514.1"/>
    <property type="molecule type" value="Genomic_DNA"/>
</dbReference>
<dbReference type="Proteomes" id="UP000676336">
    <property type="component" value="Unassembled WGS sequence"/>
</dbReference>
<evidence type="ECO:0000313" key="11">
    <source>
        <dbReference type="Proteomes" id="UP000663866"/>
    </source>
</evidence>
<dbReference type="EMBL" id="CAJNRG010003680">
    <property type="protein sequence ID" value="CAF2059424.1"/>
    <property type="molecule type" value="Genomic_DNA"/>
</dbReference>
<dbReference type="EMBL" id="CAJNRF010014846">
    <property type="protein sequence ID" value="CAF2161926.1"/>
    <property type="molecule type" value="Genomic_DNA"/>
</dbReference>
<dbReference type="EMBL" id="CAJOBF010000172">
    <property type="protein sequence ID" value="CAF3765028.1"/>
    <property type="molecule type" value="Genomic_DNA"/>
</dbReference>
<dbReference type="OrthoDB" id="9982398at2759"/>
<dbReference type="Proteomes" id="UP000663824">
    <property type="component" value="Unassembled WGS sequence"/>
</dbReference>
<dbReference type="Proteomes" id="UP000663856">
    <property type="component" value="Unassembled WGS sequence"/>
</dbReference>